<dbReference type="BioCyc" id="HAUR316274:GHYA-2856-MONOMER"/>
<organism evidence="1 2">
    <name type="scientific">Herpetosiphon aurantiacus (strain ATCC 23779 / DSM 785 / 114-95)</name>
    <dbReference type="NCBI Taxonomy" id="316274"/>
    <lineage>
        <taxon>Bacteria</taxon>
        <taxon>Bacillati</taxon>
        <taxon>Chloroflexota</taxon>
        <taxon>Chloroflexia</taxon>
        <taxon>Herpetosiphonales</taxon>
        <taxon>Herpetosiphonaceae</taxon>
        <taxon>Herpetosiphon</taxon>
    </lineage>
</organism>
<evidence type="ECO:0000313" key="1">
    <source>
        <dbReference type="EMBL" id="ABX05463.1"/>
    </source>
</evidence>
<dbReference type="InParanoid" id="A9B2L2"/>
<evidence type="ECO:0000313" key="2">
    <source>
        <dbReference type="Proteomes" id="UP000000787"/>
    </source>
</evidence>
<gene>
    <name evidence="1" type="ordered locus">Haur_2825</name>
</gene>
<accession>A9B2L2</accession>
<proteinExistence type="predicted"/>
<dbReference type="AlphaFoldDB" id="A9B2L2"/>
<protein>
    <submittedName>
        <fullName evidence="1">Uncharacterized protein</fullName>
    </submittedName>
</protein>
<reference evidence="1 2" key="1">
    <citation type="journal article" date="2011" name="Stand. Genomic Sci.">
        <title>Complete genome sequence of the filamentous gliding predatory bacterium Herpetosiphon aurantiacus type strain (114-95(T)).</title>
        <authorList>
            <person name="Kiss H."/>
            <person name="Nett M."/>
            <person name="Domin N."/>
            <person name="Martin K."/>
            <person name="Maresca J.A."/>
            <person name="Copeland A."/>
            <person name="Lapidus A."/>
            <person name="Lucas S."/>
            <person name="Berry K.W."/>
            <person name="Glavina Del Rio T."/>
            <person name="Dalin E."/>
            <person name="Tice H."/>
            <person name="Pitluck S."/>
            <person name="Richardson P."/>
            <person name="Bruce D."/>
            <person name="Goodwin L."/>
            <person name="Han C."/>
            <person name="Detter J.C."/>
            <person name="Schmutz J."/>
            <person name="Brettin T."/>
            <person name="Land M."/>
            <person name="Hauser L."/>
            <person name="Kyrpides N.C."/>
            <person name="Ivanova N."/>
            <person name="Goker M."/>
            <person name="Woyke T."/>
            <person name="Klenk H.P."/>
            <person name="Bryant D.A."/>
        </authorList>
    </citation>
    <scope>NUCLEOTIDE SEQUENCE [LARGE SCALE GENOMIC DNA]</scope>
    <source>
        <strain evidence="2">ATCC 23779 / DSM 785 / 114-95</strain>
    </source>
</reference>
<dbReference type="EMBL" id="CP000875">
    <property type="protein sequence ID" value="ABX05463.1"/>
    <property type="molecule type" value="Genomic_DNA"/>
</dbReference>
<dbReference type="Proteomes" id="UP000000787">
    <property type="component" value="Chromosome"/>
</dbReference>
<name>A9B2L2_HERA2</name>
<dbReference type="HOGENOM" id="CLU_2508182_0_0_0"/>
<dbReference type="KEGG" id="hau:Haur_2825"/>
<keyword evidence="2" id="KW-1185">Reference proteome</keyword>
<sequence length="85" mass="9891">MFVVYTAPWYEAISMWLQLPLFFDIDFFQSLCYAAATANSCTLATKGLAHFYQISIENFQSIHQPDGFSFGFYIENFQFTVYRGL</sequence>
<dbReference type="STRING" id="316274.Haur_2825"/>